<evidence type="ECO:0000313" key="1">
    <source>
        <dbReference type="EMBL" id="MFC2992565.1"/>
    </source>
</evidence>
<reference evidence="2" key="1">
    <citation type="journal article" date="2019" name="Int. J. Syst. Evol. Microbiol.">
        <title>The Global Catalogue of Microorganisms (GCM) 10K type strain sequencing project: providing services to taxonomists for standard genome sequencing and annotation.</title>
        <authorList>
            <consortium name="The Broad Institute Genomics Platform"/>
            <consortium name="The Broad Institute Genome Sequencing Center for Infectious Disease"/>
            <person name="Wu L."/>
            <person name="Ma J."/>
        </authorList>
    </citation>
    <scope>NUCLEOTIDE SEQUENCE [LARGE SCALE GENOMIC DNA]</scope>
    <source>
        <strain evidence="2">KCTC 52660</strain>
    </source>
</reference>
<protein>
    <submittedName>
        <fullName evidence="1">SapC family protein</fullName>
    </submittedName>
</protein>
<dbReference type="InterPro" id="IPR010836">
    <property type="entry name" value="SapC"/>
</dbReference>
<evidence type="ECO:0000313" key="2">
    <source>
        <dbReference type="Proteomes" id="UP001595386"/>
    </source>
</evidence>
<gene>
    <name evidence="1" type="ORF">ACFODV_11025</name>
</gene>
<dbReference type="RefSeq" id="WP_379759082.1">
    <property type="nucleotide sequence ID" value="NZ_JBHRSQ010000014.1"/>
</dbReference>
<dbReference type="Proteomes" id="UP001595386">
    <property type="component" value="Unassembled WGS sequence"/>
</dbReference>
<organism evidence="1 2">
    <name type="scientific">Halomonas tibetensis</name>
    <dbReference type="NCBI Taxonomy" id="2259590"/>
    <lineage>
        <taxon>Bacteria</taxon>
        <taxon>Pseudomonadati</taxon>
        <taxon>Pseudomonadota</taxon>
        <taxon>Gammaproteobacteria</taxon>
        <taxon>Oceanospirillales</taxon>
        <taxon>Halomonadaceae</taxon>
        <taxon>Halomonas</taxon>
    </lineage>
</organism>
<comment type="caution">
    <text evidence="1">The sequence shown here is derived from an EMBL/GenBank/DDBJ whole genome shotgun (WGS) entry which is preliminary data.</text>
</comment>
<proteinExistence type="predicted"/>
<keyword evidence="2" id="KW-1185">Reference proteome</keyword>
<dbReference type="Pfam" id="PF07277">
    <property type="entry name" value="SapC"/>
    <property type="match status" value="1"/>
</dbReference>
<dbReference type="EMBL" id="JBHRSQ010000014">
    <property type="protein sequence ID" value="MFC2992565.1"/>
    <property type="molecule type" value="Genomic_DNA"/>
</dbReference>
<accession>A0ABV7B5R3</accession>
<name>A0ABV7B5R3_9GAMM</name>
<sequence>MFKTLETLDTQKHADLHYRGVPGYVFAKEISATPLSASEVVKASRSLPVVFSSGDKVLPMALLSVAKESHPCVDEQGNWLKAYIPAHIRRYPFVLGETGEQGRFVVMIDRAADNFLETAEQGAEPLFQDDKPPEGGIVERARKFLVQFQRELEETQKFLAPLAEHDLLVERQVTLNRNGEQEVAVRGFRSVDAEQLAKLDDATLASWARSGLLGVVYAHLHSQENVQALLEPREEGVPAA</sequence>